<evidence type="ECO:0000256" key="1">
    <source>
        <dbReference type="SAM" id="Phobius"/>
    </source>
</evidence>
<keyword evidence="1" id="KW-0812">Transmembrane</keyword>
<keyword evidence="1" id="KW-1133">Transmembrane helix</keyword>
<organism evidence="2 3">
    <name type="scientific">Ambrosia artemisiifolia</name>
    <name type="common">Common ragweed</name>
    <dbReference type="NCBI Taxonomy" id="4212"/>
    <lineage>
        <taxon>Eukaryota</taxon>
        <taxon>Viridiplantae</taxon>
        <taxon>Streptophyta</taxon>
        <taxon>Embryophyta</taxon>
        <taxon>Tracheophyta</taxon>
        <taxon>Spermatophyta</taxon>
        <taxon>Magnoliopsida</taxon>
        <taxon>eudicotyledons</taxon>
        <taxon>Gunneridae</taxon>
        <taxon>Pentapetalae</taxon>
        <taxon>asterids</taxon>
        <taxon>campanulids</taxon>
        <taxon>Asterales</taxon>
        <taxon>Asteraceae</taxon>
        <taxon>Asteroideae</taxon>
        <taxon>Heliantheae alliance</taxon>
        <taxon>Heliantheae</taxon>
        <taxon>Ambrosia</taxon>
    </lineage>
</organism>
<dbReference type="Proteomes" id="UP001206925">
    <property type="component" value="Unassembled WGS sequence"/>
</dbReference>
<protein>
    <submittedName>
        <fullName evidence="2">Uncharacterized protein</fullName>
    </submittedName>
</protein>
<dbReference type="EMBL" id="JAMZMK010002671">
    <property type="protein sequence ID" value="KAI7754702.1"/>
    <property type="molecule type" value="Genomic_DNA"/>
</dbReference>
<evidence type="ECO:0000313" key="3">
    <source>
        <dbReference type="Proteomes" id="UP001206925"/>
    </source>
</evidence>
<proteinExistence type="predicted"/>
<sequence length="122" mass="13321">MKMREVCCSIVSAVVYRLLFVFFIFEFGVVGATLGAIAGAVIGWSNKRLKEGIIIGAVSGTTLSYKLIKAISDYLYSDDADELVFVVQLVSQLYQVIAGDLVKILGHGEHKIMGFSKKKKLA</sequence>
<name>A0AAD5D7X9_AMBAR</name>
<comment type="caution">
    <text evidence="2">The sequence shown here is derived from an EMBL/GenBank/DDBJ whole genome shotgun (WGS) entry which is preliminary data.</text>
</comment>
<gene>
    <name evidence="2" type="ORF">M8C21_025584</name>
</gene>
<evidence type="ECO:0000313" key="2">
    <source>
        <dbReference type="EMBL" id="KAI7754702.1"/>
    </source>
</evidence>
<feature type="transmembrane region" description="Helical" evidence="1">
    <location>
        <begin position="20"/>
        <end position="44"/>
    </location>
</feature>
<keyword evidence="1" id="KW-0472">Membrane</keyword>
<reference evidence="2" key="1">
    <citation type="submission" date="2022-06" db="EMBL/GenBank/DDBJ databases">
        <title>Uncovering the hologenomic basis of an extraordinary plant invasion.</title>
        <authorList>
            <person name="Bieker V.C."/>
            <person name="Martin M.D."/>
            <person name="Gilbert T."/>
            <person name="Hodgins K."/>
            <person name="Battlay P."/>
            <person name="Petersen B."/>
            <person name="Wilson J."/>
        </authorList>
    </citation>
    <scope>NUCLEOTIDE SEQUENCE</scope>
    <source>
        <strain evidence="2">AA19_3_7</strain>
        <tissue evidence="2">Leaf</tissue>
    </source>
</reference>
<keyword evidence="3" id="KW-1185">Reference proteome</keyword>
<dbReference type="AlphaFoldDB" id="A0AAD5D7X9"/>
<accession>A0AAD5D7X9</accession>